<gene>
    <name evidence="2" type="ORF">B7C42_08192</name>
</gene>
<reference evidence="2 3" key="1">
    <citation type="submission" date="2017-07" db="EMBL/GenBank/DDBJ databases">
        <title>First draft Genome Sequence of Nocardia cerradoensis isolated from human infection.</title>
        <authorList>
            <person name="Carrasco G."/>
        </authorList>
    </citation>
    <scope>NUCLEOTIDE SEQUENCE [LARGE SCALE GENOMIC DNA]</scope>
    <source>
        <strain evidence="2 3">CNM20130759</strain>
    </source>
</reference>
<feature type="transmembrane region" description="Helical" evidence="1">
    <location>
        <begin position="29"/>
        <end position="49"/>
    </location>
</feature>
<name>A0A231GTC7_9NOCA</name>
<keyword evidence="3" id="KW-1185">Reference proteome</keyword>
<dbReference type="AlphaFoldDB" id="A0A231GTC7"/>
<organism evidence="2 3">
    <name type="scientific">Nocardia cerradoensis</name>
    <dbReference type="NCBI Taxonomy" id="85688"/>
    <lineage>
        <taxon>Bacteria</taxon>
        <taxon>Bacillati</taxon>
        <taxon>Actinomycetota</taxon>
        <taxon>Actinomycetes</taxon>
        <taxon>Mycobacteriales</taxon>
        <taxon>Nocardiaceae</taxon>
        <taxon>Nocardia</taxon>
    </lineage>
</organism>
<evidence type="ECO:0000256" key="1">
    <source>
        <dbReference type="SAM" id="Phobius"/>
    </source>
</evidence>
<evidence type="ECO:0000313" key="2">
    <source>
        <dbReference type="EMBL" id="OXR39731.1"/>
    </source>
</evidence>
<proteinExistence type="predicted"/>
<dbReference type="EMBL" id="NGAF01000076">
    <property type="protein sequence ID" value="OXR39731.1"/>
    <property type="molecule type" value="Genomic_DNA"/>
</dbReference>
<keyword evidence="1" id="KW-0472">Membrane</keyword>
<protein>
    <submittedName>
        <fullName evidence="2">Uncharacterized protein</fullName>
    </submittedName>
</protein>
<evidence type="ECO:0000313" key="3">
    <source>
        <dbReference type="Proteomes" id="UP000215506"/>
    </source>
</evidence>
<dbReference type="RefSeq" id="WP_039782047.1">
    <property type="nucleotide sequence ID" value="NZ_JAAXOR010000001.1"/>
</dbReference>
<keyword evidence="1" id="KW-1133">Transmembrane helix</keyword>
<accession>A0A231GTC7</accession>
<dbReference type="Proteomes" id="UP000215506">
    <property type="component" value="Unassembled WGS sequence"/>
</dbReference>
<sequence length="95" mass="9934">MSPRRGRARLGTYNSPYFHGYRSTSPSPILAFLGALVGGVVLLLVVLPLTHAHTTHTGGDTAPGQVTTSVVAPPRVLPTTAATPAHPCYPFEPSC</sequence>
<keyword evidence="1" id="KW-0812">Transmembrane</keyword>
<comment type="caution">
    <text evidence="2">The sequence shown here is derived from an EMBL/GenBank/DDBJ whole genome shotgun (WGS) entry which is preliminary data.</text>
</comment>